<reference evidence="10 11" key="1">
    <citation type="submission" date="2014-10" db="EMBL/GenBank/DDBJ databases">
        <title>Complete genome sequence of Parvimonas micra KCOM 1535 (= ChDC B708).</title>
        <authorList>
            <person name="Kook J.-K."/>
            <person name="Park S.-N."/>
            <person name="Lim Y.K."/>
            <person name="Roh H."/>
        </authorList>
    </citation>
    <scope>NUCLEOTIDE SEQUENCE [LARGE SCALE GENOMIC DNA]</scope>
    <source>
        <strain evidence="11">KCOM 1535 / ChDC B708</strain>
    </source>
</reference>
<dbReference type="GO" id="GO:0015421">
    <property type="term" value="F:ABC-type oligopeptide transporter activity"/>
    <property type="evidence" value="ECO:0007669"/>
    <property type="project" value="TreeGrafter"/>
</dbReference>
<gene>
    <name evidence="10" type="ORF">NW74_07280</name>
</gene>
<dbReference type="Pfam" id="PF00664">
    <property type="entry name" value="ABC_membrane"/>
    <property type="match status" value="1"/>
</dbReference>
<dbReference type="InterPro" id="IPR036640">
    <property type="entry name" value="ABC1_TM_sf"/>
</dbReference>
<dbReference type="RefSeq" id="WP_041954729.1">
    <property type="nucleotide sequence ID" value="NZ_CP009761.1"/>
</dbReference>
<dbReference type="PANTHER" id="PTHR43394:SF1">
    <property type="entry name" value="ATP-BINDING CASSETTE SUB-FAMILY B MEMBER 10, MITOCHONDRIAL"/>
    <property type="match status" value="1"/>
</dbReference>
<dbReference type="InterPro" id="IPR011527">
    <property type="entry name" value="ABC1_TM_dom"/>
</dbReference>
<dbReference type="GO" id="GO:0016887">
    <property type="term" value="F:ATP hydrolysis activity"/>
    <property type="evidence" value="ECO:0007669"/>
    <property type="project" value="InterPro"/>
</dbReference>
<feature type="domain" description="ABC transmembrane type-1" evidence="9">
    <location>
        <begin position="20"/>
        <end position="294"/>
    </location>
</feature>
<protein>
    <submittedName>
        <fullName evidence="10">ABC transporter permease</fullName>
    </submittedName>
</protein>
<dbReference type="PROSITE" id="PS50893">
    <property type="entry name" value="ABC_TRANSPORTER_2"/>
    <property type="match status" value="1"/>
</dbReference>
<evidence type="ECO:0000256" key="3">
    <source>
        <dbReference type="ARBA" id="ARBA00022741"/>
    </source>
</evidence>
<feature type="domain" description="ABC transporter" evidence="8">
    <location>
        <begin position="321"/>
        <end position="529"/>
    </location>
</feature>
<evidence type="ECO:0000256" key="1">
    <source>
        <dbReference type="ARBA" id="ARBA00004651"/>
    </source>
</evidence>
<evidence type="ECO:0000313" key="10">
    <source>
        <dbReference type="EMBL" id="AIZ37138.1"/>
    </source>
</evidence>
<dbReference type="SUPFAM" id="SSF52540">
    <property type="entry name" value="P-loop containing nucleoside triphosphate hydrolases"/>
    <property type="match status" value="1"/>
</dbReference>
<proteinExistence type="predicted"/>
<dbReference type="PROSITE" id="PS50929">
    <property type="entry name" value="ABC_TM1F"/>
    <property type="match status" value="1"/>
</dbReference>
<keyword evidence="5 7" id="KW-1133">Transmembrane helix</keyword>
<feature type="transmembrane region" description="Helical" evidence="7">
    <location>
        <begin position="52"/>
        <end position="74"/>
    </location>
</feature>
<evidence type="ECO:0000256" key="6">
    <source>
        <dbReference type="ARBA" id="ARBA00023136"/>
    </source>
</evidence>
<dbReference type="InterPro" id="IPR003593">
    <property type="entry name" value="AAA+_ATPase"/>
</dbReference>
<dbReference type="AlphaFoldDB" id="A0A0B4S2V3"/>
<evidence type="ECO:0000259" key="9">
    <source>
        <dbReference type="PROSITE" id="PS50929"/>
    </source>
</evidence>
<keyword evidence="6 7" id="KW-0472">Membrane</keyword>
<feature type="transmembrane region" description="Helical" evidence="7">
    <location>
        <begin position="12"/>
        <end position="32"/>
    </location>
</feature>
<organism evidence="10 11">
    <name type="scientific">Parvimonas micra</name>
    <dbReference type="NCBI Taxonomy" id="33033"/>
    <lineage>
        <taxon>Bacteria</taxon>
        <taxon>Bacillati</taxon>
        <taxon>Bacillota</taxon>
        <taxon>Tissierellia</taxon>
        <taxon>Tissierellales</taxon>
        <taxon>Peptoniphilaceae</taxon>
        <taxon>Parvimonas</taxon>
    </lineage>
</organism>
<dbReference type="SMART" id="SM00382">
    <property type="entry name" value="AAA"/>
    <property type="match status" value="1"/>
</dbReference>
<dbReference type="PROSITE" id="PS00211">
    <property type="entry name" value="ABC_TRANSPORTER_1"/>
    <property type="match status" value="1"/>
</dbReference>
<dbReference type="Proteomes" id="UP000031386">
    <property type="component" value="Chromosome"/>
</dbReference>
<keyword evidence="11" id="KW-1185">Reference proteome</keyword>
<dbReference type="STRING" id="33033.NW74_07280"/>
<dbReference type="GO" id="GO:0005524">
    <property type="term" value="F:ATP binding"/>
    <property type="evidence" value="ECO:0007669"/>
    <property type="project" value="UniProtKB-KW"/>
</dbReference>
<dbReference type="Gene3D" id="1.20.1560.10">
    <property type="entry name" value="ABC transporter type 1, transmembrane domain"/>
    <property type="match status" value="1"/>
</dbReference>
<accession>A0A0B4S2V3</accession>
<dbReference type="CDD" id="cd03228">
    <property type="entry name" value="ABCC_MRP_Like"/>
    <property type="match status" value="1"/>
</dbReference>
<dbReference type="SUPFAM" id="SSF90123">
    <property type="entry name" value="ABC transporter transmembrane region"/>
    <property type="match status" value="1"/>
</dbReference>
<dbReference type="InterPro" id="IPR027417">
    <property type="entry name" value="P-loop_NTPase"/>
</dbReference>
<keyword evidence="3" id="KW-0547">Nucleotide-binding</keyword>
<dbReference type="InterPro" id="IPR003439">
    <property type="entry name" value="ABC_transporter-like_ATP-bd"/>
</dbReference>
<dbReference type="GO" id="GO:0005886">
    <property type="term" value="C:plasma membrane"/>
    <property type="evidence" value="ECO:0007669"/>
    <property type="project" value="UniProtKB-SubCell"/>
</dbReference>
<dbReference type="Pfam" id="PF00005">
    <property type="entry name" value="ABC_tran"/>
    <property type="match status" value="1"/>
</dbReference>
<evidence type="ECO:0000256" key="7">
    <source>
        <dbReference type="SAM" id="Phobius"/>
    </source>
</evidence>
<evidence type="ECO:0000259" key="8">
    <source>
        <dbReference type="PROSITE" id="PS50893"/>
    </source>
</evidence>
<feature type="transmembrane region" description="Helical" evidence="7">
    <location>
        <begin position="152"/>
        <end position="170"/>
    </location>
</feature>
<name>A0A0B4S2V3_9FIRM</name>
<keyword evidence="4" id="KW-0067">ATP-binding</keyword>
<evidence type="ECO:0000313" key="11">
    <source>
        <dbReference type="Proteomes" id="UP000031386"/>
    </source>
</evidence>
<comment type="subcellular location">
    <subcellularLocation>
        <location evidence="1">Cell membrane</location>
        <topology evidence="1">Multi-pass membrane protein</topology>
    </subcellularLocation>
</comment>
<dbReference type="EMBL" id="CP009761">
    <property type="protein sequence ID" value="AIZ37138.1"/>
    <property type="molecule type" value="Genomic_DNA"/>
</dbReference>
<sequence length="530" mass="60355">MEDYLSKVKKYIILQVVLDFIGVICLALTPLIQKWLFDYGLKSTSSQIFLAILLYALLLGIYSLMQYFCILVAFKSGISFETRLKKNFFDKIFNMNSKVFQEKPIGEYISIQSNDITALEQDYLQPIVDVIRSVNMMLIYGFIIFMNINYKIGLVVVLSSIFAIFIPKIFGKMLDNSRSNYQRHLGKYTSTISDLLEGFSLINSKTIENIKNRHNEILHKTADKRYEFGKKKALVLGVSDLMTKMVRALTFAIVGYLFYKKEITVGVAIATLSYSSAFIDPIDSLLYDITAIRSVNSTKQNILSFLNQKSETESKKELGNFKNELIFDNVNFTVDKLQLEDINLKIEKGKKYAIVGKSGAGKSTFLNLLLGIHKPNQGKVIIDGENVKELNLSNTLLYMSQHEHIYRASVKENITVFDSYSYDYIPDNAHEIAMIKDILNRNTDDCSNFSGGEKRVLALLRILCRKGEILVLDEPFTGVDTESVSKLEDILLKTDQTVLIVTHNTSTEHLKKFDNIIRVIDGKVFIEDIN</sequence>
<keyword evidence="2 7" id="KW-0812">Transmembrane</keyword>
<dbReference type="Gene3D" id="3.40.50.300">
    <property type="entry name" value="P-loop containing nucleotide triphosphate hydrolases"/>
    <property type="match status" value="1"/>
</dbReference>
<evidence type="ECO:0000256" key="5">
    <source>
        <dbReference type="ARBA" id="ARBA00022989"/>
    </source>
</evidence>
<dbReference type="PANTHER" id="PTHR43394">
    <property type="entry name" value="ATP-DEPENDENT PERMEASE MDL1, MITOCHONDRIAL"/>
    <property type="match status" value="1"/>
</dbReference>
<dbReference type="InterPro" id="IPR039421">
    <property type="entry name" value="Type_1_exporter"/>
</dbReference>
<dbReference type="InterPro" id="IPR017871">
    <property type="entry name" value="ABC_transporter-like_CS"/>
</dbReference>
<dbReference type="OrthoDB" id="2205188at2"/>
<dbReference type="KEGG" id="pmic:NW74_07280"/>
<evidence type="ECO:0000256" key="2">
    <source>
        <dbReference type="ARBA" id="ARBA00022692"/>
    </source>
</evidence>
<evidence type="ECO:0000256" key="4">
    <source>
        <dbReference type="ARBA" id="ARBA00022840"/>
    </source>
</evidence>